<dbReference type="InterPro" id="IPR011701">
    <property type="entry name" value="MFS"/>
</dbReference>
<feature type="transmembrane region" description="Helical" evidence="8">
    <location>
        <begin position="56"/>
        <end position="74"/>
    </location>
</feature>
<protein>
    <submittedName>
        <fullName evidence="10">Drug resistance transporter, EmrB/QacA subfamily</fullName>
    </submittedName>
</protein>
<feature type="transmembrane region" description="Helical" evidence="8">
    <location>
        <begin position="371"/>
        <end position="392"/>
    </location>
</feature>
<evidence type="ECO:0000256" key="6">
    <source>
        <dbReference type="ARBA" id="ARBA00022989"/>
    </source>
</evidence>
<comment type="similarity">
    <text evidence="2">Belongs to the major facilitator superfamily. TCR/Tet family.</text>
</comment>
<feature type="domain" description="Major facilitator superfamily (MFS) profile" evidence="9">
    <location>
        <begin position="22"/>
        <end position="512"/>
    </location>
</feature>
<dbReference type="SUPFAM" id="SSF103473">
    <property type="entry name" value="MFS general substrate transporter"/>
    <property type="match status" value="1"/>
</dbReference>
<evidence type="ECO:0000256" key="1">
    <source>
        <dbReference type="ARBA" id="ARBA00004651"/>
    </source>
</evidence>
<feature type="transmembrane region" description="Helical" evidence="8">
    <location>
        <begin position="489"/>
        <end position="507"/>
    </location>
</feature>
<dbReference type="Pfam" id="PF07690">
    <property type="entry name" value="MFS_1"/>
    <property type="match status" value="1"/>
</dbReference>
<feature type="transmembrane region" description="Helical" evidence="8">
    <location>
        <begin position="277"/>
        <end position="297"/>
    </location>
</feature>
<keyword evidence="11" id="KW-1185">Reference proteome</keyword>
<dbReference type="PANTHER" id="PTHR23501:SF197">
    <property type="entry name" value="COMD"/>
    <property type="match status" value="1"/>
</dbReference>
<keyword evidence="4" id="KW-1003">Cell membrane</keyword>
<feature type="transmembrane region" description="Helical" evidence="8">
    <location>
        <begin position="175"/>
        <end position="195"/>
    </location>
</feature>
<feature type="transmembrane region" description="Helical" evidence="8">
    <location>
        <begin position="207"/>
        <end position="229"/>
    </location>
</feature>
<feature type="transmembrane region" description="Helical" evidence="8">
    <location>
        <begin position="145"/>
        <end position="163"/>
    </location>
</feature>
<dbReference type="Gene3D" id="1.20.1250.20">
    <property type="entry name" value="MFS general substrate transporter like domains"/>
    <property type="match status" value="1"/>
</dbReference>
<gene>
    <name evidence="10" type="ORF">CUTER_03915</name>
</gene>
<evidence type="ECO:0000256" key="7">
    <source>
        <dbReference type="ARBA" id="ARBA00023136"/>
    </source>
</evidence>
<evidence type="ECO:0000256" key="2">
    <source>
        <dbReference type="ARBA" id="ARBA00007520"/>
    </source>
</evidence>
<reference evidence="10 11" key="1">
    <citation type="journal article" date="2015" name="Genome Announc.">
        <title>Virulence Factor Genes Detected in the Complete Genome Sequence of Corynebacterium uterequi DSM 45634, Isolated from the Uterus of a Maiden Mare.</title>
        <authorList>
            <person name="Ruckert C."/>
            <person name="Kriete M."/>
            <person name="Jaenicke S."/>
            <person name="Winkler A."/>
            <person name="Tauch A."/>
        </authorList>
    </citation>
    <scope>NUCLEOTIDE SEQUENCE [LARGE SCALE GENOMIC DNA]</scope>
    <source>
        <strain evidence="10 11">DSM 45634</strain>
    </source>
</reference>
<comment type="subcellular location">
    <subcellularLocation>
        <location evidence="1">Cell membrane</location>
        <topology evidence="1">Multi-pass membrane protein</topology>
    </subcellularLocation>
</comment>
<reference evidence="11" key="2">
    <citation type="submission" date="2015-05" db="EMBL/GenBank/DDBJ databases">
        <title>Complete genome sequence of Corynebacterium uterequi DSM 45634, isolated from the uterus of a maiden mare.</title>
        <authorList>
            <person name="Ruckert C."/>
            <person name="Albersmeier A."/>
            <person name="Winkler A."/>
            <person name="Tauch A."/>
        </authorList>
    </citation>
    <scope>NUCLEOTIDE SEQUENCE [LARGE SCALE GENOMIC DNA]</scope>
    <source>
        <strain evidence="11">DSM 45634</strain>
    </source>
</reference>
<name>A0A0G3HBW5_9CORY</name>
<dbReference type="STRING" id="1072256.CUTER_03915"/>
<evidence type="ECO:0000259" key="9">
    <source>
        <dbReference type="PROSITE" id="PS50850"/>
    </source>
</evidence>
<keyword evidence="7 8" id="KW-0472">Membrane</keyword>
<keyword evidence="5 8" id="KW-0812">Transmembrane</keyword>
<dbReference type="PATRIC" id="fig|1072256.5.peg.777"/>
<feature type="transmembrane region" description="Helical" evidence="8">
    <location>
        <begin position="413"/>
        <end position="431"/>
    </location>
</feature>
<feature type="transmembrane region" description="Helical" evidence="8">
    <location>
        <begin position="235"/>
        <end position="257"/>
    </location>
</feature>
<dbReference type="AlphaFoldDB" id="A0A0G3HBW5"/>
<evidence type="ECO:0000256" key="4">
    <source>
        <dbReference type="ARBA" id="ARBA00022475"/>
    </source>
</evidence>
<feature type="transmembrane region" description="Helical" evidence="8">
    <location>
        <begin position="342"/>
        <end position="359"/>
    </location>
</feature>
<evidence type="ECO:0000256" key="8">
    <source>
        <dbReference type="SAM" id="Phobius"/>
    </source>
</evidence>
<sequence>MTSRPASTPTAADAPSTNRAWIFGALMTTMLMSSMGQVIFSTALPTIVGELGGVSHMSWVISAFMVTMTIAMPVSGKLGDALGRKWLYIGSIGLFVLGSTIGGFADSMLMLVIGRAIQGFGAGSMMINSQSIIAEVTTARERGKFMGLMGAVFGFSSVLGPVAGGWFTDGPGWRWGLWMNIPLGVLAMTVATLVLRLRTGEIAWARFDWLGTALMAVGTTSVVLVTTWGGSQYEWASAPIIGLAILGVVAGLAFIWVELHSADPLIPMGLFRSRNMVLTTASGTILGLAMTGVLAYLPTYLQMVHGLSPTTAGLMMVPMMIGLLGTSTTIGFVIARTGNYKIYPIIGMLITSAGLWLFSRMTVETSLSAMGWMFFVFGFGLGMVMQVLVLIVQNSFPIRQVGIATASNNFFRQIGSTMGASLVGSLFIHNMQAELGVRLPAALAQLGAEAQALVAEGTFDRLTPGAVAALPAPLRDAVLVSYNDGLTPILLLMVPLTLLATALLLPIRRERLKDTID</sequence>
<accession>A0A0G3HBW5</accession>
<evidence type="ECO:0000256" key="3">
    <source>
        <dbReference type="ARBA" id="ARBA00022448"/>
    </source>
</evidence>
<proteinExistence type="inferred from homology"/>
<dbReference type="NCBIfam" id="TIGR00711">
    <property type="entry name" value="efflux_EmrB"/>
    <property type="match status" value="1"/>
</dbReference>
<dbReference type="InterPro" id="IPR005829">
    <property type="entry name" value="Sugar_transporter_CS"/>
</dbReference>
<dbReference type="GO" id="GO:0005886">
    <property type="term" value="C:plasma membrane"/>
    <property type="evidence" value="ECO:0007669"/>
    <property type="project" value="UniProtKB-SubCell"/>
</dbReference>
<keyword evidence="3" id="KW-0813">Transport</keyword>
<dbReference type="PROSITE" id="PS50850">
    <property type="entry name" value="MFS"/>
    <property type="match status" value="1"/>
</dbReference>
<dbReference type="FunFam" id="1.20.1720.10:FF:000004">
    <property type="entry name" value="EmrB/QacA family drug resistance transporter"/>
    <property type="match status" value="1"/>
</dbReference>
<dbReference type="PANTHER" id="PTHR23501">
    <property type="entry name" value="MAJOR FACILITATOR SUPERFAMILY"/>
    <property type="match status" value="1"/>
</dbReference>
<dbReference type="EMBL" id="CP011546">
    <property type="protein sequence ID" value="AKK10789.1"/>
    <property type="molecule type" value="Genomic_DNA"/>
</dbReference>
<dbReference type="InterPro" id="IPR020846">
    <property type="entry name" value="MFS_dom"/>
</dbReference>
<organism evidence="10 11">
    <name type="scientific">Corynebacterium uterequi</name>
    <dbReference type="NCBI Taxonomy" id="1072256"/>
    <lineage>
        <taxon>Bacteria</taxon>
        <taxon>Bacillati</taxon>
        <taxon>Actinomycetota</taxon>
        <taxon>Actinomycetes</taxon>
        <taxon>Mycobacteriales</taxon>
        <taxon>Corynebacteriaceae</taxon>
        <taxon>Corynebacterium</taxon>
    </lineage>
</organism>
<feature type="transmembrane region" description="Helical" evidence="8">
    <location>
        <begin position="21"/>
        <end position="44"/>
    </location>
</feature>
<feature type="transmembrane region" description="Helical" evidence="8">
    <location>
        <begin position="86"/>
        <end position="105"/>
    </location>
</feature>
<dbReference type="PRINTS" id="PR01036">
    <property type="entry name" value="TCRTETB"/>
</dbReference>
<dbReference type="RefSeq" id="WP_407919172.1">
    <property type="nucleotide sequence ID" value="NZ_CP011546.1"/>
</dbReference>
<feature type="transmembrane region" description="Helical" evidence="8">
    <location>
        <begin position="111"/>
        <end position="133"/>
    </location>
</feature>
<keyword evidence="6 8" id="KW-1133">Transmembrane helix</keyword>
<dbReference type="KEGG" id="cut:CUTER_03915"/>
<dbReference type="Gene3D" id="1.20.1720.10">
    <property type="entry name" value="Multidrug resistance protein D"/>
    <property type="match status" value="1"/>
</dbReference>
<evidence type="ECO:0000313" key="11">
    <source>
        <dbReference type="Proteomes" id="UP000035548"/>
    </source>
</evidence>
<dbReference type="PROSITE" id="PS00217">
    <property type="entry name" value="SUGAR_TRANSPORT_2"/>
    <property type="match status" value="1"/>
</dbReference>
<feature type="transmembrane region" description="Helical" evidence="8">
    <location>
        <begin position="317"/>
        <end position="335"/>
    </location>
</feature>
<dbReference type="CDD" id="cd17502">
    <property type="entry name" value="MFS_Azr1_MDR_like"/>
    <property type="match status" value="1"/>
</dbReference>
<dbReference type="InterPro" id="IPR036259">
    <property type="entry name" value="MFS_trans_sf"/>
</dbReference>
<evidence type="ECO:0000313" key="10">
    <source>
        <dbReference type="EMBL" id="AKK10789.1"/>
    </source>
</evidence>
<evidence type="ECO:0000256" key="5">
    <source>
        <dbReference type="ARBA" id="ARBA00022692"/>
    </source>
</evidence>
<dbReference type="InterPro" id="IPR004638">
    <property type="entry name" value="EmrB-like"/>
</dbReference>
<dbReference type="Proteomes" id="UP000035548">
    <property type="component" value="Chromosome"/>
</dbReference>
<dbReference type="GO" id="GO:0022857">
    <property type="term" value="F:transmembrane transporter activity"/>
    <property type="evidence" value="ECO:0007669"/>
    <property type="project" value="InterPro"/>
</dbReference>